<name>A0A212JS34_9BACT</name>
<protein>
    <submittedName>
        <fullName evidence="1">Uncharacterized protein</fullName>
    </submittedName>
</protein>
<dbReference type="AlphaFoldDB" id="A0A212JS34"/>
<reference evidence="1" key="1">
    <citation type="submission" date="2016-04" db="EMBL/GenBank/DDBJ databases">
        <authorList>
            <person name="Evans L.H."/>
            <person name="Alamgir A."/>
            <person name="Owens N."/>
            <person name="Weber N.D."/>
            <person name="Virtaneva K."/>
            <person name="Barbian K."/>
            <person name="Babar A."/>
            <person name="Rosenke K."/>
        </authorList>
    </citation>
    <scope>NUCLEOTIDE SEQUENCE</scope>
    <source>
        <strain evidence="1">92-2</strain>
    </source>
</reference>
<accession>A0A212JS34</accession>
<evidence type="ECO:0000313" key="1">
    <source>
        <dbReference type="EMBL" id="SBW02148.1"/>
    </source>
</evidence>
<sequence length="132" mass="14570">MAWGLKHGLQQRLRLIMTNHKYTPNDKKSRPMKLSRDFHFRPLGGYCGLFMAASTDRGRAFTVRVRFGLPSAAASLYAPLIRFSSKVAVYSTSPALKASSAFKAVAPRCKQDMHVSFVAGLSNARERSSGFG</sequence>
<organism evidence="1">
    <name type="scientific">uncultured Desulfovibrio sp</name>
    <dbReference type="NCBI Taxonomy" id="167968"/>
    <lineage>
        <taxon>Bacteria</taxon>
        <taxon>Pseudomonadati</taxon>
        <taxon>Thermodesulfobacteriota</taxon>
        <taxon>Desulfovibrionia</taxon>
        <taxon>Desulfovibrionales</taxon>
        <taxon>Desulfovibrionaceae</taxon>
        <taxon>Desulfovibrio</taxon>
        <taxon>environmental samples</taxon>
    </lineage>
</organism>
<dbReference type="EMBL" id="FLUP01000001">
    <property type="protein sequence ID" value="SBW02148.1"/>
    <property type="molecule type" value="Genomic_DNA"/>
</dbReference>
<gene>
    <name evidence="1" type="ORF">KM92DES2_11613</name>
</gene>
<proteinExistence type="predicted"/>